<dbReference type="InterPro" id="IPR051400">
    <property type="entry name" value="HAD-like_hydrolase"/>
</dbReference>
<dbReference type="InterPro" id="IPR036412">
    <property type="entry name" value="HAD-like_sf"/>
</dbReference>
<evidence type="ECO:0000256" key="1">
    <source>
        <dbReference type="ARBA" id="ARBA00001946"/>
    </source>
</evidence>
<sequence>MSQGDRAWPVAAVVFDYGQTLVTFDYPRACLLQVLKEVAPWLGPYAPPPEWLLKNVLEPLEAGLADIDESEVDYFSHYQAGWQRVGQQVPAETLWRIMELEQACWARAVRPAPTAFATLRALRQRGYRLGIASNAPFPPELLHRQLALNGFSDLVDAVVFSSEIGKRKPAKELYVAALAKLQVEPGRALYIGDKPREDYHGPCRAGLDAIICTELTDAEPPPPIPFICKLSELLERLP</sequence>
<dbReference type="PANTHER" id="PTHR46470">
    <property type="entry name" value="N-ACYLNEURAMINATE-9-PHOSPHATASE"/>
    <property type="match status" value="1"/>
</dbReference>
<dbReference type="GO" id="GO:0046872">
    <property type="term" value="F:metal ion binding"/>
    <property type="evidence" value="ECO:0007669"/>
    <property type="project" value="UniProtKB-KW"/>
</dbReference>
<dbReference type="AlphaFoldDB" id="A0A934NGT8"/>
<dbReference type="Pfam" id="PF00702">
    <property type="entry name" value="Hydrolase"/>
    <property type="match status" value="1"/>
</dbReference>
<dbReference type="InterPro" id="IPR006439">
    <property type="entry name" value="HAD-SF_hydro_IA"/>
</dbReference>
<evidence type="ECO:0000313" key="5">
    <source>
        <dbReference type="EMBL" id="MBJ7602617.1"/>
    </source>
</evidence>
<gene>
    <name evidence="5" type="ORF">JF888_05420</name>
</gene>
<name>A0A934NGT8_9BACT</name>
<reference evidence="5 6" key="1">
    <citation type="submission" date="2020-10" db="EMBL/GenBank/DDBJ databases">
        <title>Ca. Dormibacterota MAGs.</title>
        <authorList>
            <person name="Montgomery K."/>
        </authorList>
    </citation>
    <scope>NUCLEOTIDE SEQUENCE [LARGE SCALE GENOMIC DNA]</scope>
    <source>
        <strain evidence="5">SC8811_S16_3</strain>
    </source>
</reference>
<dbReference type="PANTHER" id="PTHR46470:SF2">
    <property type="entry name" value="GLYCERALDEHYDE 3-PHOSPHATE PHOSPHATASE"/>
    <property type="match status" value="1"/>
</dbReference>
<comment type="caution">
    <text evidence="5">The sequence shown here is derived from an EMBL/GenBank/DDBJ whole genome shotgun (WGS) entry which is preliminary data.</text>
</comment>
<keyword evidence="3 5" id="KW-0378">Hydrolase</keyword>
<keyword evidence="4" id="KW-0460">Magnesium</keyword>
<proteinExistence type="predicted"/>
<dbReference type="GO" id="GO:0044281">
    <property type="term" value="P:small molecule metabolic process"/>
    <property type="evidence" value="ECO:0007669"/>
    <property type="project" value="UniProtKB-ARBA"/>
</dbReference>
<evidence type="ECO:0000256" key="3">
    <source>
        <dbReference type="ARBA" id="ARBA00022801"/>
    </source>
</evidence>
<accession>A0A934NGT8</accession>
<keyword evidence="2" id="KW-0479">Metal-binding</keyword>
<dbReference type="InterPro" id="IPR023214">
    <property type="entry name" value="HAD_sf"/>
</dbReference>
<evidence type="ECO:0000256" key="4">
    <source>
        <dbReference type="ARBA" id="ARBA00022842"/>
    </source>
</evidence>
<organism evidence="5 6">
    <name type="scientific">Candidatus Dormiibacter inghamiae</name>
    <dbReference type="NCBI Taxonomy" id="3127013"/>
    <lineage>
        <taxon>Bacteria</taxon>
        <taxon>Bacillati</taxon>
        <taxon>Candidatus Dormiibacterota</taxon>
        <taxon>Candidatus Dormibacteria</taxon>
        <taxon>Candidatus Dormibacterales</taxon>
        <taxon>Candidatus Dormibacteraceae</taxon>
        <taxon>Candidatus Dormiibacter</taxon>
    </lineage>
</organism>
<dbReference type="RefSeq" id="WP_338177274.1">
    <property type="nucleotide sequence ID" value="NZ_JAEKNQ010000021.1"/>
</dbReference>
<dbReference type="SFLD" id="SFLDG01129">
    <property type="entry name" value="C1.5:_HAD__Beta-PGM__Phosphata"/>
    <property type="match status" value="1"/>
</dbReference>
<dbReference type="NCBIfam" id="TIGR01549">
    <property type="entry name" value="HAD-SF-IA-v1"/>
    <property type="match status" value="1"/>
</dbReference>
<dbReference type="SUPFAM" id="SSF56784">
    <property type="entry name" value="HAD-like"/>
    <property type="match status" value="1"/>
</dbReference>
<dbReference type="SFLD" id="SFLDS00003">
    <property type="entry name" value="Haloacid_Dehalogenase"/>
    <property type="match status" value="1"/>
</dbReference>
<dbReference type="GO" id="GO:0016791">
    <property type="term" value="F:phosphatase activity"/>
    <property type="evidence" value="ECO:0007669"/>
    <property type="project" value="TreeGrafter"/>
</dbReference>
<evidence type="ECO:0000313" key="6">
    <source>
        <dbReference type="Proteomes" id="UP000620075"/>
    </source>
</evidence>
<protein>
    <submittedName>
        <fullName evidence="5">HAD family hydrolase</fullName>
    </submittedName>
</protein>
<comment type="cofactor">
    <cofactor evidence="1">
        <name>Mg(2+)</name>
        <dbReference type="ChEBI" id="CHEBI:18420"/>
    </cofactor>
</comment>
<dbReference type="Proteomes" id="UP000620075">
    <property type="component" value="Unassembled WGS sequence"/>
</dbReference>
<dbReference type="EMBL" id="JAEKNQ010000021">
    <property type="protein sequence ID" value="MBJ7602617.1"/>
    <property type="molecule type" value="Genomic_DNA"/>
</dbReference>
<evidence type="ECO:0000256" key="2">
    <source>
        <dbReference type="ARBA" id="ARBA00022723"/>
    </source>
</evidence>
<dbReference type="Gene3D" id="3.40.50.1000">
    <property type="entry name" value="HAD superfamily/HAD-like"/>
    <property type="match status" value="1"/>
</dbReference>
<dbReference type="PRINTS" id="PR00413">
    <property type="entry name" value="HADHALOGNASE"/>
</dbReference>